<gene>
    <name evidence="1" type="ORF">DOFOFD_06420</name>
</gene>
<accession>A0ABU7U3X2</accession>
<protein>
    <recommendedName>
        <fullName evidence="3">Abi-like protein</fullName>
    </recommendedName>
</protein>
<evidence type="ECO:0000313" key="1">
    <source>
        <dbReference type="EMBL" id="MEE8658641.1"/>
    </source>
</evidence>
<reference evidence="1 2" key="1">
    <citation type="submission" date="2023-10" db="EMBL/GenBank/DDBJ databases">
        <title>Sorlinia euscelidii gen. nov., sp. nov., an acetic acid bacteria isolated from the gut of Euscelidius variegatus emitter.</title>
        <authorList>
            <person name="Michoud G."/>
            <person name="Marasco R."/>
            <person name="Seferji K."/>
            <person name="Gonella E."/>
            <person name="Garuglieri E."/>
            <person name="Alma A."/>
            <person name="Mapelli F."/>
            <person name="Borin S."/>
            <person name="Daffonchio D."/>
            <person name="Crotti E."/>
        </authorList>
    </citation>
    <scope>NUCLEOTIDE SEQUENCE [LARGE SCALE GENOMIC DNA]</scope>
    <source>
        <strain evidence="1 2">EV16P</strain>
    </source>
</reference>
<organism evidence="1 2">
    <name type="scientific">Sorlinia euscelidii</name>
    <dbReference type="NCBI Taxonomy" id="3081148"/>
    <lineage>
        <taxon>Bacteria</taxon>
        <taxon>Pseudomonadati</taxon>
        <taxon>Pseudomonadota</taxon>
        <taxon>Alphaproteobacteria</taxon>
        <taxon>Acetobacterales</taxon>
        <taxon>Acetobacteraceae</taxon>
        <taxon>Sorlinia</taxon>
    </lineage>
</organism>
<dbReference type="EMBL" id="JAWJZY010000002">
    <property type="protein sequence ID" value="MEE8658641.1"/>
    <property type="molecule type" value="Genomic_DNA"/>
</dbReference>
<name>A0ABU7U3X2_9PROT</name>
<evidence type="ECO:0008006" key="3">
    <source>
        <dbReference type="Google" id="ProtNLM"/>
    </source>
</evidence>
<dbReference type="Proteomes" id="UP001312908">
    <property type="component" value="Unassembled WGS sequence"/>
</dbReference>
<keyword evidence="2" id="KW-1185">Reference proteome</keyword>
<sequence length="230" mass="27505">MLFDVLEEAFSKERLSTFLRLSEGRRDEAARLYTRNIRLSTSLYPLLQTFELLLRNRMNVILTQKFGPDWFWSEAILAGLDDVVRSGIKETPRQNYLNQLKKTVDKHGRGDLLPNLTFGWWKQLFNRHHNELWDLTLHRILPQETRRDSNRRAFLNILNEANDLRNRIAHHEPIVDQSLEMRYRKIRDVLTKMSEPVSIWLNEIDRFEAELRRDNIISHKEVDKHFASTN</sequence>
<dbReference type="RefSeq" id="WP_418115292.1">
    <property type="nucleotide sequence ID" value="NZ_JAWJZZ010000001.1"/>
</dbReference>
<evidence type="ECO:0000313" key="2">
    <source>
        <dbReference type="Proteomes" id="UP001312908"/>
    </source>
</evidence>
<proteinExistence type="predicted"/>
<comment type="caution">
    <text evidence="1">The sequence shown here is derived from an EMBL/GenBank/DDBJ whole genome shotgun (WGS) entry which is preliminary data.</text>
</comment>